<dbReference type="AlphaFoldDB" id="K0ILK2"/>
<protein>
    <submittedName>
        <fullName evidence="1">Uncharacterized protein</fullName>
    </submittedName>
</protein>
<accession>K0ILK2</accession>
<dbReference type="EMBL" id="CP002408">
    <property type="protein sequence ID" value="AFU60473.1"/>
    <property type="molecule type" value="Genomic_DNA"/>
</dbReference>
<dbReference type="OrthoDB" id="384198at2157"/>
<dbReference type="BioCyc" id="CNIT1237085:G1324-3561-MONOMER"/>
<dbReference type="Proteomes" id="UP000008037">
    <property type="component" value="Chromosome"/>
</dbReference>
<organism evidence="1 2">
    <name type="scientific">Nitrososphaera gargensis (strain Ga9.2)</name>
    <dbReference type="NCBI Taxonomy" id="1237085"/>
    <lineage>
        <taxon>Archaea</taxon>
        <taxon>Nitrososphaerota</taxon>
        <taxon>Nitrososphaeria</taxon>
        <taxon>Nitrososphaerales</taxon>
        <taxon>Nitrososphaeraceae</taxon>
        <taxon>Nitrososphaera</taxon>
    </lineage>
</organism>
<name>K0ILK2_NITGG</name>
<gene>
    <name evidence="1" type="ordered locus">Ngar_c35600</name>
</gene>
<dbReference type="GeneID" id="13797371"/>
<dbReference type="RefSeq" id="WP_015021005.1">
    <property type="nucleotide sequence ID" value="NC_018719.1"/>
</dbReference>
<dbReference type="KEGG" id="nga:Ngar_c35600"/>
<dbReference type="STRING" id="1237085.Ngar_c35600"/>
<evidence type="ECO:0000313" key="1">
    <source>
        <dbReference type="EMBL" id="AFU60473.1"/>
    </source>
</evidence>
<dbReference type="HOGENOM" id="CLU_1431692_0_0_2"/>
<sequence>MASFNYKGIEYSDLISREMSFSIARTIQNIPDRNCFAITEQNKQEFPAGVIDSISEADRNFEEQRDLPSSEIGPLVYSWSTVQGVDNHSTLEILKKYHFYSKIETTRQNFRQIQDNTYIFECFFEYNENQYWAQIYFDTYYPRYVRFVTVNFTSSEDGKPTILNPDTVVSSGDVNATVLFINKLGSEVR</sequence>
<dbReference type="InParanoid" id="K0ILK2"/>
<evidence type="ECO:0000313" key="2">
    <source>
        <dbReference type="Proteomes" id="UP000008037"/>
    </source>
</evidence>
<proteinExistence type="predicted"/>
<keyword evidence="2" id="KW-1185">Reference proteome</keyword>
<reference evidence="1 2" key="1">
    <citation type="journal article" date="2012" name="Environ. Microbiol.">
        <title>The genome of the ammonia-oxidizing Candidatus Nitrososphaera gargensis: insights into metabolic versatility and environmental adaptations.</title>
        <authorList>
            <person name="Spang A."/>
            <person name="Poehlein A."/>
            <person name="Offre P."/>
            <person name="Zumbragel S."/>
            <person name="Haider S."/>
            <person name="Rychlik N."/>
            <person name="Nowka B."/>
            <person name="Schmeisser C."/>
            <person name="Lebedeva E.V."/>
            <person name="Rattei T."/>
            <person name="Bohm C."/>
            <person name="Schmid M."/>
            <person name="Galushko A."/>
            <person name="Hatzenpichler R."/>
            <person name="Weinmaier T."/>
            <person name="Daniel R."/>
            <person name="Schleper C."/>
            <person name="Spieck E."/>
            <person name="Streit W."/>
            <person name="Wagner M."/>
        </authorList>
    </citation>
    <scope>NUCLEOTIDE SEQUENCE [LARGE SCALE GENOMIC DNA]</scope>
    <source>
        <strain evidence="2">Ga9.2</strain>
    </source>
</reference>